<dbReference type="Proteomes" id="UP001159427">
    <property type="component" value="Unassembled WGS sequence"/>
</dbReference>
<gene>
    <name evidence="2" type="ORF">PEVE_00030078</name>
</gene>
<protein>
    <submittedName>
        <fullName evidence="2">Uncharacterized protein</fullName>
    </submittedName>
</protein>
<feature type="region of interest" description="Disordered" evidence="1">
    <location>
        <begin position="18"/>
        <end position="37"/>
    </location>
</feature>
<reference evidence="2 3" key="1">
    <citation type="submission" date="2022-05" db="EMBL/GenBank/DDBJ databases">
        <authorList>
            <consortium name="Genoscope - CEA"/>
            <person name="William W."/>
        </authorList>
    </citation>
    <scope>NUCLEOTIDE SEQUENCE [LARGE SCALE GENOMIC DNA]</scope>
</reference>
<proteinExistence type="predicted"/>
<sequence>SSGSTEFQAALDTFSAMEINETKRQEKGSTKSVEESIDTKKLVQRRQCLSEFASVDLGTAVSTSPHRERRKSLPSLGLVAVDIQYSIPPSKKNSRSYGFPSTLASDTAESKLYRINEISKKEANSVHSKGTSNLLPTRRFSVGAKSNKPPNTNFAFSTKQRRASCSTCNENSSTKWRVLIHQRSLNIDDDCES</sequence>
<feature type="non-terminal residue" evidence="2">
    <location>
        <position position="193"/>
    </location>
</feature>
<accession>A0ABN8ME55</accession>
<comment type="caution">
    <text evidence="2">The sequence shown here is derived from an EMBL/GenBank/DDBJ whole genome shotgun (WGS) entry which is preliminary data.</text>
</comment>
<evidence type="ECO:0000313" key="3">
    <source>
        <dbReference type="Proteomes" id="UP001159427"/>
    </source>
</evidence>
<keyword evidence="3" id="KW-1185">Reference proteome</keyword>
<evidence type="ECO:0000313" key="2">
    <source>
        <dbReference type="EMBL" id="CAH3026846.1"/>
    </source>
</evidence>
<evidence type="ECO:0000256" key="1">
    <source>
        <dbReference type="SAM" id="MobiDB-lite"/>
    </source>
</evidence>
<feature type="compositionally biased region" description="Basic and acidic residues" evidence="1">
    <location>
        <begin position="20"/>
        <end position="37"/>
    </location>
</feature>
<organism evidence="2 3">
    <name type="scientific">Porites evermanni</name>
    <dbReference type="NCBI Taxonomy" id="104178"/>
    <lineage>
        <taxon>Eukaryota</taxon>
        <taxon>Metazoa</taxon>
        <taxon>Cnidaria</taxon>
        <taxon>Anthozoa</taxon>
        <taxon>Hexacorallia</taxon>
        <taxon>Scleractinia</taxon>
        <taxon>Fungiina</taxon>
        <taxon>Poritidae</taxon>
        <taxon>Porites</taxon>
    </lineage>
</organism>
<name>A0ABN8ME55_9CNID</name>
<feature type="non-terminal residue" evidence="2">
    <location>
        <position position="1"/>
    </location>
</feature>
<dbReference type="EMBL" id="CALNXI010000424">
    <property type="protein sequence ID" value="CAH3026846.1"/>
    <property type="molecule type" value="Genomic_DNA"/>
</dbReference>